<keyword evidence="8" id="KW-0067">ATP-binding</keyword>
<evidence type="ECO:0000256" key="11">
    <source>
        <dbReference type="SAM" id="SignalP"/>
    </source>
</evidence>
<keyword evidence="2" id="KW-0418">Kinase</keyword>
<feature type="binding site" evidence="8">
    <location>
        <position position="355"/>
    </location>
    <ligand>
        <name>ATP</name>
        <dbReference type="ChEBI" id="CHEBI:30616"/>
    </ligand>
</feature>
<evidence type="ECO:0000256" key="9">
    <source>
        <dbReference type="SAM" id="MobiDB-lite"/>
    </source>
</evidence>
<evidence type="ECO:0000256" key="6">
    <source>
        <dbReference type="ARBA" id="ARBA00023136"/>
    </source>
</evidence>
<evidence type="ECO:0000313" key="13">
    <source>
        <dbReference type="EMBL" id="KAA8529125.1"/>
    </source>
</evidence>
<evidence type="ECO:0000256" key="7">
    <source>
        <dbReference type="ARBA" id="ARBA00023180"/>
    </source>
</evidence>
<keyword evidence="3 10" id="KW-0812">Transmembrane</keyword>
<feature type="chain" id="PRO_5023868655" description="Serine-threonine/tyrosine-protein kinase catalytic domain-containing protein" evidence="11">
    <location>
        <begin position="28"/>
        <end position="496"/>
    </location>
</feature>
<dbReference type="InterPro" id="IPR017441">
    <property type="entry name" value="Protein_kinase_ATP_BS"/>
</dbReference>
<feature type="compositionally biased region" description="Pro residues" evidence="9">
    <location>
        <begin position="478"/>
        <end position="490"/>
    </location>
</feature>
<dbReference type="InterPro" id="IPR045874">
    <property type="entry name" value="LRK10/LRL21-25-like"/>
</dbReference>
<keyword evidence="7" id="KW-0325">Glycoprotein</keyword>
<keyword evidence="5 10" id="KW-1133">Transmembrane helix</keyword>
<evidence type="ECO:0000259" key="12">
    <source>
        <dbReference type="Pfam" id="PF07714"/>
    </source>
</evidence>
<evidence type="ECO:0000256" key="4">
    <source>
        <dbReference type="ARBA" id="ARBA00022729"/>
    </source>
</evidence>
<feature type="domain" description="Serine-threonine/tyrosine-protein kinase catalytic" evidence="12">
    <location>
        <begin position="364"/>
        <end position="468"/>
    </location>
</feature>
<dbReference type="Proteomes" id="UP000325577">
    <property type="component" value="Linkage Group LG20"/>
</dbReference>
<keyword evidence="6 10" id="KW-0472">Membrane</keyword>
<dbReference type="OrthoDB" id="1697421at2759"/>
<dbReference type="Pfam" id="PF07714">
    <property type="entry name" value="PK_Tyr_Ser-Thr"/>
    <property type="match status" value="1"/>
</dbReference>
<proteinExistence type="predicted"/>
<dbReference type="GO" id="GO:0005524">
    <property type="term" value="F:ATP binding"/>
    <property type="evidence" value="ECO:0007669"/>
    <property type="project" value="UniProtKB-UniRule"/>
</dbReference>
<keyword evidence="8" id="KW-0547">Nucleotide-binding</keyword>
<dbReference type="AlphaFoldDB" id="A0A5J5ADN0"/>
<feature type="transmembrane region" description="Helical" evidence="10">
    <location>
        <begin position="256"/>
        <end position="279"/>
    </location>
</feature>
<evidence type="ECO:0000256" key="10">
    <source>
        <dbReference type="SAM" id="Phobius"/>
    </source>
</evidence>
<dbReference type="EMBL" id="CM018044">
    <property type="protein sequence ID" value="KAA8529125.1"/>
    <property type="molecule type" value="Genomic_DNA"/>
</dbReference>
<evidence type="ECO:0000313" key="14">
    <source>
        <dbReference type="Proteomes" id="UP000325577"/>
    </source>
</evidence>
<dbReference type="InterPro" id="IPR011009">
    <property type="entry name" value="Kinase-like_dom_sf"/>
</dbReference>
<evidence type="ECO:0000256" key="1">
    <source>
        <dbReference type="ARBA" id="ARBA00004479"/>
    </source>
</evidence>
<keyword evidence="2" id="KW-0723">Serine/threonine-protein kinase</keyword>
<accession>A0A5J5ADN0</accession>
<evidence type="ECO:0000256" key="8">
    <source>
        <dbReference type="PROSITE-ProRule" id="PRU10141"/>
    </source>
</evidence>
<protein>
    <recommendedName>
        <fullName evidence="12">Serine-threonine/tyrosine-protein kinase catalytic domain-containing protein</fullName>
    </recommendedName>
</protein>
<keyword evidence="4 11" id="KW-0732">Signal</keyword>
<dbReference type="PANTHER" id="PTHR27009">
    <property type="entry name" value="RUST RESISTANCE KINASE LR10-RELATED"/>
    <property type="match status" value="1"/>
</dbReference>
<keyword evidence="2" id="KW-0808">Transferase</keyword>
<evidence type="ECO:0000256" key="5">
    <source>
        <dbReference type="ARBA" id="ARBA00022989"/>
    </source>
</evidence>
<keyword evidence="14" id="KW-1185">Reference proteome</keyword>
<dbReference type="Gene3D" id="1.10.510.10">
    <property type="entry name" value="Transferase(Phosphotransferase) domain 1"/>
    <property type="match status" value="1"/>
</dbReference>
<feature type="signal peptide" evidence="11">
    <location>
        <begin position="1"/>
        <end position="27"/>
    </location>
</feature>
<comment type="subcellular location">
    <subcellularLocation>
        <location evidence="1">Membrane</location>
        <topology evidence="1">Single-pass type I membrane protein</topology>
    </subcellularLocation>
</comment>
<reference evidence="13 14" key="1">
    <citation type="submission" date="2019-09" db="EMBL/GenBank/DDBJ databases">
        <title>A chromosome-level genome assembly of the Chinese tupelo Nyssa sinensis.</title>
        <authorList>
            <person name="Yang X."/>
            <person name="Kang M."/>
            <person name="Yang Y."/>
            <person name="Xiong H."/>
            <person name="Wang M."/>
            <person name="Zhang Z."/>
            <person name="Wang Z."/>
            <person name="Wu H."/>
            <person name="Ma T."/>
            <person name="Liu J."/>
            <person name="Xi Z."/>
        </authorList>
    </citation>
    <scope>NUCLEOTIDE SEQUENCE [LARGE SCALE GENOMIC DNA]</scope>
    <source>
        <strain evidence="13">J267</strain>
        <tissue evidence="13">Leaf</tissue>
    </source>
</reference>
<evidence type="ECO:0000256" key="2">
    <source>
        <dbReference type="ARBA" id="ARBA00022527"/>
    </source>
</evidence>
<dbReference type="Gene3D" id="3.30.200.20">
    <property type="entry name" value="Phosphorylase Kinase, domain 1"/>
    <property type="match status" value="1"/>
</dbReference>
<feature type="region of interest" description="Disordered" evidence="9">
    <location>
        <begin position="477"/>
        <end position="496"/>
    </location>
</feature>
<dbReference type="SUPFAM" id="SSF56112">
    <property type="entry name" value="Protein kinase-like (PK-like)"/>
    <property type="match status" value="2"/>
</dbReference>
<dbReference type="InterPro" id="IPR001245">
    <property type="entry name" value="Ser-Thr/Tyr_kinase_cat_dom"/>
</dbReference>
<name>A0A5J5ADN0_9ASTE</name>
<dbReference type="GO" id="GO:0016020">
    <property type="term" value="C:membrane"/>
    <property type="evidence" value="ECO:0007669"/>
    <property type="project" value="UniProtKB-SubCell"/>
</dbReference>
<sequence>MGLPAFFAFLLLFHLVLLLVLLHLAEAAGKMSELSCPLSFDCGKHGQISYPFANNTYTTCGLVTVNCDKEHPSIELGGKQYEVMGPLQGYTITLFDPELQRQIDSESCDYFYNSSLPHFLSNYFTILHNLTLFKCSIGHEFERETKDYFESRKCKNYTLYYNNTSHLAPIPSSLRHNCSVIQMPISRSYPNINPDDLFKVLAEFSLQLNVPNACNVCHDRGGRCNKNYDFWECVTATEEGPSQYQTDQRRGETKNFGLILGTGASATGLLIAIVLFCFFRRKYSSRKSMIFWKTKNGNHLDVEGFLKNCRYLATNRYNYSDVKKMTNSFKEKLGQGGYGGVYKGKLHNGCLVAVKVLSESKAGFIAPEVFCRNFGGVSHKSDVYSYGMMILEMVGGRKNIDVGVDHTSEIYFPHWIYKRLELNDEIELHDIRNEKDNENARKMTIVGLWCVQTDPSNRPAMSSVVDMLKGSLESLQIPPKPFLSSPPRPLPDSSTT</sequence>
<gene>
    <name evidence="13" type="ORF">F0562_034076</name>
</gene>
<dbReference type="PROSITE" id="PS00107">
    <property type="entry name" value="PROTEIN_KINASE_ATP"/>
    <property type="match status" value="1"/>
</dbReference>
<organism evidence="13 14">
    <name type="scientific">Nyssa sinensis</name>
    <dbReference type="NCBI Taxonomy" id="561372"/>
    <lineage>
        <taxon>Eukaryota</taxon>
        <taxon>Viridiplantae</taxon>
        <taxon>Streptophyta</taxon>
        <taxon>Embryophyta</taxon>
        <taxon>Tracheophyta</taxon>
        <taxon>Spermatophyta</taxon>
        <taxon>Magnoliopsida</taxon>
        <taxon>eudicotyledons</taxon>
        <taxon>Gunneridae</taxon>
        <taxon>Pentapetalae</taxon>
        <taxon>asterids</taxon>
        <taxon>Cornales</taxon>
        <taxon>Nyssaceae</taxon>
        <taxon>Nyssa</taxon>
    </lineage>
</organism>
<dbReference type="GO" id="GO:0004674">
    <property type="term" value="F:protein serine/threonine kinase activity"/>
    <property type="evidence" value="ECO:0007669"/>
    <property type="project" value="UniProtKB-KW"/>
</dbReference>
<evidence type="ECO:0000256" key="3">
    <source>
        <dbReference type="ARBA" id="ARBA00022692"/>
    </source>
</evidence>